<organism evidence="1 2">
    <name type="scientific">Cloeon dipterum</name>
    <dbReference type="NCBI Taxonomy" id="197152"/>
    <lineage>
        <taxon>Eukaryota</taxon>
        <taxon>Metazoa</taxon>
        <taxon>Ecdysozoa</taxon>
        <taxon>Arthropoda</taxon>
        <taxon>Hexapoda</taxon>
        <taxon>Insecta</taxon>
        <taxon>Pterygota</taxon>
        <taxon>Palaeoptera</taxon>
        <taxon>Ephemeroptera</taxon>
        <taxon>Pisciforma</taxon>
        <taxon>Baetidae</taxon>
        <taxon>Cloeon</taxon>
    </lineage>
</organism>
<comment type="caution">
    <text evidence="1">The sequence shown here is derived from an EMBL/GenBank/DDBJ whole genome shotgun (WGS) entry which is preliminary data.</text>
</comment>
<accession>A0A8S1DY44</accession>
<name>A0A8S1DY44_9INSE</name>
<dbReference type="EMBL" id="CADEPI010000424">
    <property type="protein sequence ID" value="CAB3385618.1"/>
    <property type="molecule type" value="Genomic_DNA"/>
</dbReference>
<reference evidence="1 2" key="1">
    <citation type="submission" date="2020-04" db="EMBL/GenBank/DDBJ databases">
        <authorList>
            <person name="Alioto T."/>
            <person name="Alioto T."/>
            <person name="Gomez Garrido J."/>
        </authorList>
    </citation>
    <scope>NUCLEOTIDE SEQUENCE [LARGE SCALE GENOMIC DNA]</scope>
</reference>
<gene>
    <name evidence="1" type="ORF">CLODIP_2_CD14009</name>
</gene>
<protein>
    <submittedName>
        <fullName evidence="1">Uncharacterized protein</fullName>
    </submittedName>
</protein>
<evidence type="ECO:0000313" key="2">
    <source>
        <dbReference type="Proteomes" id="UP000494165"/>
    </source>
</evidence>
<proteinExistence type="predicted"/>
<dbReference type="AlphaFoldDB" id="A0A8S1DY44"/>
<keyword evidence="2" id="KW-1185">Reference proteome</keyword>
<sequence length="159" mass="18524">MMRYSTRLYHAPNLERLFYKEPTLEKEQNMKSGLEFMEFYIVMWVEKNKISQNQLPSFLWMKIQQSPLSPISRLLSNISTRRIHGTAFNKKCTPFPLIPRKGKKLCGCAHFLIDNFGKLRCTILLLTKIRPLSRSATTTPLHATARIEIIVSKVSLHLF</sequence>
<dbReference type="Proteomes" id="UP000494165">
    <property type="component" value="Unassembled WGS sequence"/>
</dbReference>
<evidence type="ECO:0000313" key="1">
    <source>
        <dbReference type="EMBL" id="CAB3385618.1"/>
    </source>
</evidence>